<name>A0A1G2URC5_9BACT</name>
<evidence type="ECO:0000313" key="2">
    <source>
        <dbReference type="Proteomes" id="UP000177276"/>
    </source>
</evidence>
<organism evidence="1 2">
    <name type="scientific">Candidatus Zambryskibacteria bacterium RIFCSPLOWO2_12_FULL_39_16</name>
    <dbReference type="NCBI Taxonomy" id="1802775"/>
    <lineage>
        <taxon>Bacteria</taxon>
        <taxon>Candidatus Zambryskiibacteriota</taxon>
    </lineage>
</organism>
<accession>A0A1G2URC5</accession>
<sequence length="82" mass="9407">MNGISGFLQKFLNLEKDNTTKLLMILDAIKQKTGLDLPKESLEIKGDNIKLNCNPVFRNEIFMHKTEIEDSLKISKIFLNIV</sequence>
<dbReference type="Proteomes" id="UP000177276">
    <property type="component" value="Unassembled WGS sequence"/>
</dbReference>
<comment type="caution">
    <text evidence="1">The sequence shown here is derived from an EMBL/GenBank/DDBJ whole genome shotgun (WGS) entry which is preliminary data.</text>
</comment>
<protein>
    <submittedName>
        <fullName evidence="1">Uncharacterized protein</fullName>
    </submittedName>
</protein>
<evidence type="ECO:0000313" key="1">
    <source>
        <dbReference type="EMBL" id="OHB11913.1"/>
    </source>
</evidence>
<gene>
    <name evidence="1" type="ORF">A3G46_00505</name>
</gene>
<reference evidence="1 2" key="1">
    <citation type="journal article" date="2016" name="Nat. Commun.">
        <title>Thousands of microbial genomes shed light on interconnected biogeochemical processes in an aquifer system.</title>
        <authorList>
            <person name="Anantharaman K."/>
            <person name="Brown C.T."/>
            <person name="Hug L.A."/>
            <person name="Sharon I."/>
            <person name="Castelle C.J."/>
            <person name="Probst A.J."/>
            <person name="Thomas B.C."/>
            <person name="Singh A."/>
            <person name="Wilkins M.J."/>
            <person name="Karaoz U."/>
            <person name="Brodie E.L."/>
            <person name="Williams K.H."/>
            <person name="Hubbard S.S."/>
            <person name="Banfield J.F."/>
        </authorList>
    </citation>
    <scope>NUCLEOTIDE SEQUENCE [LARGE SCALE GENOMIC DNA]</scope>
</reference>
<proteinExistence type="predicted"/>
<dbReference type="EMBL" id="MHWS01000020">
    <property type="protein sequence ID" value="OHB11913.1"/>
    <property type="molecule type" value="Genomic_DNA"/>
</dbReference>
<dbReference type="AlphaFoldDB" id="A0A1G2URC5"/>